<name>A0ABT1RM49_9FIRM</name>
<dbReference type="Proteomes" id="UP001524502">
    <property type="component" value="Unassembled WGS sequence"/>
</dbReference>
<evidence type="ECO:0000313" key="3">
    <source>
        <dbReference type="Proteomes" id="UP001524502"/>
    </source>
</evidence>
<feature type="domain" description="Cysteine-rich small" evidence="1">
    <location>
        <begin position="2"/>
        <end position="80"/>
    </location>
</feature>
<dbReference type="RefSeq" id="WP_256131237.1">
    <property type="nucleotide sequence ID" value="NZ_JANFXK010000003.1"/>
</dbReference>
<dbReference type="Pfam" id="PF04071">
    <property type="entry name" value="zf-like"/>
    <property type="match status" value="1"/>
</dbReference>
<evidence type="ECO:0000313" key="2">
    <source>
        <dbReference type="EMBL" id="MCQ4636011.1"/>
    </source>
</evidence>
<dbReference type="InterPro" id="IPR007212">
    <property type="entry name" value="Zf-like"/>
</dbReference>
<keyword evidence="3" id="KW-1185">Reference proteome</keyword>
<proteinExistence type="predicted"/>
<organism evidence="2 3">
    <name type="scientific">Anaerovorax odorimutans</name>
    <dbReference type="NCBI Taxonomy" id="109327"/>
    <lineage>
        <taxon>Bacteria</taxon>
        <taxon>Bacillati</taxon>
        <taxon>Bacillota</taxon>
        <taxon>Clostridia</taxon>
        <taxon>Peptostreptococcales</taxon>
        <taxon>Anaerovoracaceae</taxon>
        <taxon>Anaerovorax</taxon>
    </lineage>
</organism>
<sequence>MFFSHRDCEFFPCHKAADTEQFNCLFCYCPLYALGDECGGNFNYTENGIKDCSDCTIPHSPGGYEYIMKNFSKIVELTKKDTE</sequence>
<evidence type="ECO:0000259" key="1">
    <source>
        <dbReference type="Pfam" id="PF04071"/>
    </source>
</evidence>
<gene>
    <name evidence="2" type="ORF">NE619_04670</name>
</gene>
<reference evidence="2 3" key="1">
    <citation type="submission" date="2022-06" db="EMBL/GenBank/DDBJ databases">
        <title>Isolation of gut microbiota from human fecal samples.</title>
        <authorList>
            <person name="Pamer E.G."/>
            <person name="Barat B."/>
            <person name="Waligurski E."/>
            <person name="Medina S."/>
            <person name="Paddock L."/>
            <person name="Mostad J."/>
        </authorList>
    </citation>
    <scope>NUCLEOTIDE SEQUENCE [LARGE SCALE GENOMIC DNA]</scope>
    <source>
        <strain evidence="2 3">SL.3.17</strain>
    </source>
</reference>
<dbReference type="EMBL" id="JANFXK010000003">
    <property type="protein sequence ID" value="MCQ4636011.1"/>
    <property type="molecule type" value="Genomic_DNA"/>
</dbReference>
<comment type="caution">
    <text evidence="2">The sequence shown here is derived from an EMBL/GenBank/DDBJ whole genome shotgun (WGS) entry which is preliminary data.</text>
</comment>
<protein>
    <submittedName>
        <fullName evidence="2">Cysteine-rich small domain-containing protein</fullName>
    </submittedName>
</protein>
<accession>A0ABT1RM49</accession>